<organism evidence="2 3">
    <name type="scientific">Paractinoplanes globisporus</name>
    <dbReference type="NCBI Taxonomy" id="113565"/>
    <lineage>
        <taxon>Bacteria</taxon>
        <taxon>Bacillati</taxon>
        <taxon>Actinomycetota</taxon>
        <taxon>Actinomycetes</taxon>
        <taxon>Micromonosporales</taxon>
        <taxon>Micromonosporaceae</taxon>
        <taxon>Paractinoplanes</taxon>
    </lineage>
</organism>
<keyword evidence="1" id="KW-0812">Transmembrane</keyword>
<comment type="caution">
    <text evidence="2">The sequence shown here is derived from an EMBL/GenBank/DDBJ whole genome shotgun (WGS) entry which is preliminary data.</text>
</comment>
<dbReference type="Proteomes" id="UP001602245">
    <property type="component" value="Unassembled WGS sequence"/>
</dbReference>
<dbReference type="EMBL" id="JBIAZU010000001">
    <property type="protein sequence ID" value="MFF5288299.1"/>
    <property type="molecule type" value="Genomic_DNA"/>
</dbReference>
<evidence type="ECO:0000313" key="2">
    <source>
        <dbReference type="EMBL" id="MFF5288299.1"/>
    </source>
</evidence>
<feature type="transmembrane region" description="Helical" evidence="1">
    <location>
        <begin position="12"/>
        <end position="30"/>
    </location>
</feature>
<name>A0ABW6W6D4_9ACTN</name>
<evidence type="ECO:0000256" key="1">
    <source>
        <dbReference type="SAM" id="Phobius"/>
    </source>
</evidence>
<keyword evidence="1" id="KW-0472">Membrane</keyword>
<proteinExistence type="predicted"/>
<accession>A0ABW6W6D4</accession>
<keyword evidence="3" id="KW-1185">Reference proteome</keyword>
<evidence type="ECO:0000313" key="3">
    <source>
        <dbReference type="Proteomes" id="UP001602245"/>
    </source>
</evidence>
<gene>
    <name evidence="2" type="ORF">ACFY35_02605</name>
</gene>
<keyword evidence="1" id="KW-1133">Transmembrane helix</keyword>
<protein>
    <submittedName>
        <fullName evidence="2">DUF3817 domain-containing protein</fullName>
    </submittedName>
</protein>
<dbReference type="RefSeq" id="WP_020511362.1">
    <property type="nucleotide sequence ID" value="NZ_JBIAZU010000001.1"/>
</dbReference>
<reference evidence="2 3" key="1">
    <citation type="submission" date="2024-10" db="EMBL/GenBank/DDBJ databases">
        <title>The Natural Products Discovery Center: Release of the First 8490 Sequenced Strains for Exploring Actinobacteria Biosynthetic Diversity.</title>
        <authorList>
            <person name="Kalkreuter E."/>
            <person name="Kautsar S.A."/>
            <person name="Yang D."/>
            <person name="Bader C.D."/>
            <person name="Teijaro C.N."/>
            <person name="Fluegel L."/>
            <person name="Davis C.M."/>
            <person name="Simpson J.R."/>
            <person name="Lauterbach L."/>
            <person name="Steele A.D."/>
            <person name="Gui C."/>
            <person name="Meng S."/>
            <person name="Li G."/>
            <person name="Viehrig K."/>
            <person name="Ye F."/>
            <person name="Su P."/>
            <person name="Kiefer A.F."/>
            <person name="Nichols A."/>
            <person name="Cepeda A.J."/>
            <person name="Yan W."/>
            <person name="Fan B."/>
            <person name="Jiang Y."/>
            <person name="Adhikari A."/>
            <person name="Zheng C.-J."/>
            <person name="Schuster L."/>
            <person name="Cowan T.M."/>
            <person name="Smanski M.J."/>
            <person name="Chevrette M.G."/>
            <person name="De Carvalho L.P.S."/>
            <person name="Shen B."/>
        </authorList>
    </citation>
    <scope>NUCLEOTIDE SEQUENCE [LARGE SCALE GENOMIC DNA]</scope>
    <source>
        <strain evidence="2 3">NPDC000087</strain>
    </source>
</reference>
<sequence length="81" mass="8294">MLLLRVAARVEFASLLVLLANLATVHIAAIATLAGPLHGCAYLLVIGATVAATPRGRPRLLSVVPGVGGLLAERSMRAVQA</sequence>